<evidence type="ECO:0000313" key="3">
    <source>
        <dbReference type="Proteomes" id="UP000290288"/>
    </source>
</evidence>
<feature type="compositionally biased region" description="Low complexity" evidence="1">
    <location>
        <begin position="59"/>
        <end position="76"/>
    </location>
</feature>
<keyword evidence="3" id="KW-1185">Reference proteome</keyword>
<accession>A0A4Q2DH79</accession>
<evidence type="ECO:0000313" key="2">
    <source>
        <dbReference type="EMBL" id="RXW19183.1"/>
    </source>
</evidence>
<protein>
    <submittedName>
        <fullName evidence="2">Uncharacterized protein</fullName>
    </submittedName>
</protein>
<organism evidence="2 3">
    <name type="scientific">Candolleomyces aberdarensis</name>
    <dbReference type="NCBI Taxonomy" id="2316362"/>
    <lineage>
        <taxon>Eukaryota</taxon>
        <taxon>Fungi</taxon>
        <taxon>Dikarya</taxon>
        <taxon>Basidiomycota</taxon>
        <taxon>Agaricomycotina</taxon>
        <taxon>Agaricomycetes</taxon>
        <taxon>Agaricomycetidae</taxon>
        <taxon>Agaricales</taxon>
        <taxon>Agaricineae</taxon>
        <taxon>Psathyrellaceae</taxon>
        <taxon>Candolleomyces</taxon>
    </lineage>
</organism>
<reference evidence="2 3" key="1">
    <citation type="submission" date="2019-01" db="EMBL/GenBank/DDBJ databases">
        <title>Draft genome sequence of Psathyrella aberdarensis IHI B618.</title>
        <authorList>
            <person name="Buettner E."/>
            <person name="Kellner H."/>
        </authorList>
    </citation>
    <scope>NUCLEOTIDE SEQUENCE [LARGE SCALE GENOMIC DNA]</scope>
    <source>
        <strain evidence="2 3">IHI B618</strain>
    </source>
</reference>
<name>A0A4Q2DH79_9AGAR</name>
<gene>
    <name evidence="2" type="ORF">EST38_g6666</name>
</gene>
<sequence>MNNTGTSTNDSDERSCNPENMPPHIRRKIKKYNQYEASPPRLRRKINKYRRLFPAVPLTSAPTGSTTTTNSGGNDN</sequence>
<comment type="caution">
    <text evidence="2">The sequence shown here is derived from an EMBL/GenBank/DDBJ whole genome shotgun (WGS) entry which is preliminary data.</text>
</comment>
<dbReference type="Proteomes" id="UP000290288">
    <property type="component" value="Unassembled WGS sequence"/>
</dbReference>
<dbReference type="AlphaFoldDB" id="A0A4Q2DH79"/>
<evidence type="ECO:0000256" key="1">
    <source>
        <dbReference type="SAM" id="MobiDB-lite"/>
    </source>
</evidence>
<proteinExistence type="predicted"/>
<feature type="region of interest" description="Disordered" evidence="1">
    <location>
        <begin position="54"/>
        <end position="76"/>
    </location>
</feature>
<feature type="region of interest" description="Disordered" evidence="1">
    <location>
        <begin position="1"/>
        <end position="28"/>
    </location>
</feature>
<dbReference type="EMBL" id="SDEE01000216">
    <property type="protein sequence ID" value="RXW19183.1"/>
    <property type="molecule type" value="Genomic_DNA"/>
</dbReference>